<evidence type="ECO:0000256" key="4">
    <source>
        <dbReference type="ARBA" id="ARBA00022801"/>
    </source>
</evidence>
<feature type="binding site" evidence="9">
    <location>
        <position position="51"/>
    </location>
    <ligand>
        <name>Zn(2+)</name>
        <dbReference type="ChEBI" id="CHEBI:29105"/>
        <label>1</label>
    </ligand>
</feature>
<evidence type="ECO:0000256" key="5">
    <source>
        <dbReference type="ARBA" id="ARBA00022833"/>
    </source>
</evidence>
<comment type="subunit">
    <text evidence="2 9">Homodimer.</text>
</comment>
<keyword evidence="11" id="KW-1185">Reference proteome</keyword>
<reference evidence="11" key="1">
    <citation type="submission" date="2016-10" db="EMBL/GenBank/DDBJ databases">
        <authorList>
            <person name="Varghese N."/>
            <person name="Submissions S."/>
        </authorList>
    </citation>
    <scope>NUCLEOTIDE SEQUENCE [LARGE SCALE GENOMIC DNA]</scope>
    <source>
        <strain evidence="11">S9</strain>
    </source>
</reference>
<dbReference type="InterPro" id="IPR007325">
    <property type="entry name" value="KFase/CYL"/>
</dbReference>
<evidence type="ECO:0000256" key="8">
    <source>
        <dbReference type="ARBA" id="ARBA00060547"/>
    </source>
</evidence>
<dbReference type="SUPFAM" id="SSF102198">
    <property type="entry name" value="Putative cyclase"/>
    <property type="match status" value="1"/>
</dbReference>
<sequence length="208" mass="22816">MSYIDITRSLSSDMAVWPGDQPFEYDPTMAILQGDSVNVGRVVMSTHTGTHIDAPYHYDEKGMRVDEIPLESVSGECIVVEAVNLLVIEESFLQNIDFKGTRKVLFKTTSSERGHSYDSFPVFTEEAALLLGEKGVELAGIDAPSVDPLESKTLPAHHAFKEAGTFILEGLDLHHVQPGIYELTAFPLKLKGGDGSPVRAVLKEIKRS</sequence>
<gene>
    <name evidence="9" type="primary">kynB</name>
    <name evidence="10" type="ORF">SAMN05518684_101133</name>
</gene>
<dbReference type="Gene3D" id="3.50.30.50">
    <property type="entry name" value="Putative cyclase"/>
    <property type="match status" value="1"/>
</dbReference>
<dbReference type="InterPro" id="IPR017484">
    <property type="entry name" value="Kynurenine_formamidase_bac"/>
</dbReference>
<keyword evidence="5 9" id="KW-0862">Zinc</keyword>
<dbReference type="GO" id="GO:0019441">
    <property type="term" value="P:L-tryptophan catabolic process to kynurenine"/>
    <property type="evidence" value="ECO:0007669"/>
    <property type="project" value="UniProtKB-UniRule"/>
</dbReference>
<dbReference type="AlphaFoldDB" id="A0A1H9P3R8"/>
<dbReference type="EC" id="3.5.1.9" evidence="9"/>
<feature type="active site" description="Proton donor/acceptor" evidence="9">
    <location>
        <position position="57"/>
    </location>
</feature>
<feature type="binding site" evidence="9">
    <location>
        <position position="157"/>
    </location>
    <ligand>
        <name>Zn(2+)</name>
        <dbReference type="ChEBI" id="CHEBI:29105"/>
        <label>2</label>
    </ligand>
</feature>
<dbReference type="GO" id="GO:0004061">
    <property type="term" value="F:arylformamidase activity"/>
    <property type="evidence" value="ECO:0007669"/>
    <property type="project" value="UniProtKB-UniRule"/>
</dbReference>
<feature type="binding site" evidence="9">
    <location>
        <position position="17"/>
    </location>
    <ligand>
        <name>substrate</name>
    </ligand>
</feature>
<keyword evidence="3 9" id="KW-0479">Metal-binding</keyword>
<evidence type="ECO:0000313" key="10">
    <source>
        <dbReference type="EMBL" id="SER42822.1"/>
    </source>
</evidence>
<organism evidence="10 11">
    <name type="scientific">Salipaludibacillus aurantiacus</name>
    <dbReference type="NCBI Taxonomy" id="1601833"/>
    <lineage>
        <taxon>Bacteria</taxon>
        <taxon>Bacillati</taxon>
        <taxon>Bacillota</taxon>
        <taxon>Bacilli</taxon>
        <taxon>Bacillales</taxon>
        <taxon>Bacillaceae</taxon>
    </lineage>
</organism>
<dbReference type="OrthoDB" id="9796085at2"/>
<feature type="binding site" evidence="9">
    <location>
        <position position="169"/>
    </location>
    <ligand>
        <name>Zn(2+)</name>
        <dbReference type="ChEBI" id="CHEBI:29105"/>
        <label>1</label>
    </ligand>
</feature>
<comment type="catalytic activity">
    <reaction evidence="7 9">
        <text>N-formyl-L-kynurenine + H2O = L-kynurenine + formate + H(+)</text>
        <dbReference type="Rhea" id="RHEA:13009"/>
        <dbReference type="ChEBI" id="CHEBI:15377"/>
        <dbReference type="ChEBI" id="CHEBI:15378"/>
        <dbReference type="ChEBI" id="CHEBI:15740"/>
        <dbReference type="ChEBI" id="CHEBI:57959"/>
        <dbReference type="ChEBI" id="CHEBI:58629"/>
        <dbReference type="EC" id="3.5.1.9"/>
    </reaction>
</comment>
<dbReference type="HAMAP" id="MF_01969">
    <property type="entry name" value="KynB"/>
    <property type="match status" value="1"/>
</dbReference>
<comment type="cofactor">
    <cofactor evidence="9">
        <name>Zn(2+)</name>
        <dbReference type="ChEBI" id="CHEBI:29105"/>
    </cofactor>
    <text evidence="9">Binds 2 zinc ions per subunit.</text>
</comment>
<feature type="binding site" evidence="9">
    <location>
        <position position="53"/>
    </location>
    <ligand>
        <name>Zn(2+)</name>
        <dbReference type="ChEBI" id="CHEBI:29105"/>
        <label>1</label>
    </ligand>
</feature>
<dbReference type="PANTHER" id="PTHR31118:SF32">
    <property type="entry name" value="KYNURENINE FORMAMIDASE"/>
    <property type="match status" value="1"/>
</dbReference>
<dbReference type="Pfam" id="PF04199">
    <property type="entry name" value="Cyclase"/>
    <property type="match status" value="1"/>
</dbReference>
<keyword evidence="4 9" id="KW-0378">Hydrolase</keyword>
<dbReference type="PANTHER" id="PTHR31118">
    <property type="entry name" value="CYCLASE-LIKE PROTEIN 2"/>
    <property type="match status" value="1"/>
</dbReference>
<comment type="pathway">
    <text evidence="8 9">Amino-acid degradation; L-tryptophan degradation via kynurenine pathway; L-kynurenine from L-tryptophan: step 2/2.</text>
</comment>
<dbReference type="RefSeq" id="WP_093047078.1">
    <property type="nucleotide sequence ID" value="NZ_FOGT01000001.1"/>
</dbReference>
<feature type="binding site" evidence="9">
    <location>
        <position position="53"/>
    </location>
    <ligand>
        <name>Zn(2+)</name>
        <dbReference type="ChEBI" id="CHEBI:29105"/>
        <label>2</label>
    </ligand>
</feature>
<dbReference type="GO" id="GO:0008270">
    <property type="term" value="F:zinc ion binding"/>
    <property type="evidence" value="ECO:0007669"/>
    <property type="project" value="UniProtKB-UniRule"/>
</dbReference>
<feature type="binding site" evidence="9">
    <location>
        <position position="47"/>
    </location>
    <ligand>
        <name>Zn(2+)</name>
        <dbReference type="ChEBI" id="CHEBI:29105"/>
        <label>1</label>
    </ligand>
</feature>
<evidence type="ECO:0000256" key="6">
    <source>
        <dbReference type="ARBA" id="ARBA00023079"/>
    </source>
</evidence>
<dbReference type="EMBL" id="FOGT01000001">
    <property type="protein sequence ID" value="SER42822.1"/>
    <property type="molecule type" value="Genomic_DNA"/>
</dbReference>
<evidence type="ECO:0000256" key="2">
    <source>
        <dbReference type="ARBA" id="ARBA00011738"/>
    </source>
</evidence>
<evidence type="ECO:0000256" key="1">
    <source>
        <dbReference type="ARBA" id="ARBA00002204"/>
    </source>
</evidence>
<proteinExistence type="inferred from homology"/>
<dbReference type="FunFam" id="3.50.30.50:FF:000001">
    <property type="entry name" value="Kynurenine formamidase"/>
    <property type="match status" value="1"/>
</dbReference>
<evidence type="ECO:0000256" key="3">
    <source>
        <dbReference type="ARBA" id="ARBA00022723"/>
    </source>
</evidence>
<evidence type="ECO:0000256" key="7">
    <source>
        <dbReference type="ARBA" id="ARBA00048496"/>
    </source>
</evidence>
<comment type="similarity">
    <text evidence="9">Belongs to the Cyclase 1 superfamily. KynB family.</text>
</comment>
<protein>
    <recommendedName>
        <fullName evidence="9">Kynurenine formamidase</fullName>
        <shortName evidence="9">KFA</shortName>
        <shortName evidence="9">KFase</shortName>
        <ecNumber evidence="9">3.5.1.9</ecNumber>
    </recommendedName>
    <alternativeName>
        <fullName evidence="9">Arylformamidase</fullName>
    </alternativeName>
    <alternativeName>
        <fullName evidence="9">N-formylkynurenine formamidase</fullName>
        <shortName evidence="9">FKF</shortName>
    </alternativeName>
</protein>
<keyword evidence="6 9" id="KW-0823">Tryptophan catabolism</keyword>
<comment type="function">
    <text evidence="1 9">Catalyzes the hydrolysis of N-formyl-L-kynurenine to L-kynurenine, the second step in the kynurenine pathway of tryptophan degradation.</text>
</comment>
<accession>A0A1H9P3R8</accession>
<dbReference type="UniPathway" id="UPA00333">
    <property type="reaction ID" value="UER00454"/>
</dbReference>
<feature type="binding site" evidence="9">
    <location>
        <position position="169"/>
    </location>
    <ligand>
        <name>Zn(2+)</name>
        <dbReference type="ChEBI" id="CHEBI:29105"/>
        <label>2</label>
    </ligand>
</feature>
<name>A0A1H9P3R8_9BACI</name>
<dbReference type="STRING" id="1601833.SAMN05518684_101133"/>
<dbReference type="GO" id="GO:0004328">
    <property type="term" value="F:formamidase activity"/>
    <property type="evidence" value="ECO:0007669"/>
    <property type="project" value="InterPro"/>
</dbReference>
<evidence type="ECO:0000256" key="9">
    <source>
        <dbReference type="HAMAP-Rule" id="MF_01969"/>
    </source>
</evidence>
<evidence type="ECO:0000313" key="11">
    <source>
        <dbReference type="Proteomes" id="UP000198571"/>
    </source>
</evidence>
<dbReference type="InterPro" id="IPR037175">
    <property type="entry name" value="KFase_sf"/>
</dbReference>
<dbReference type="Proteomes" id="UP000198571">
    <property type="component" value="Unassembled WGS sequence"/>
</dbReference>